<dbReference type="Proteomes" id="UP000266861">
    <property type="component" value="Unassembled WGS sequence"/>
</dbReference>
<evidence type="ECO:0000313" key="1">
    <source>
        <dbReference type="EMBL" id="RHZ83725.1"/>
    </source>
</evidence>
<organism evidence="1 2">
    <name type="scientific">Diversispora epigaea</name>
    <dbReference type="NCBI Taxonomy" id="1348612"/>
    <lineage>
        <taxon>Eukaryota</taxon>
        <taxon>Fungi</taxon>
        <taxon>Fungi incertae sedis</taxon>
        <taxon>Mucoromycota</taxon>
        <taxon>Glomeromycotina</taxon>
        <taxon>Glomeromycetes</taxon>
        <taxon>Diversisporales</taxon>
        <taxon>Diversisporaceae</taxon>
        <taxon>Diversispora</taxon>
    </lineage>
</organism>
<keyword evidence="2" id="KW-1185">Reference proteome</keyword>
<protein>
    <submittedName>
        <fullName evidence="1">Uncharacterized protein</fullName>
    </submittedName>
</protein>
<dbReference type="EMBL" id="PQFF01000084">
    <property type="protein sequence ID" value="RHZ83725.1"/>
    <property type="molecule type" value="Genomic_DNA"/>
</dbReference>
<comment type="caution">
    <text evidence="1">The sequence shown here is derived from an EMBL/GenBank/DDBJ whole genome shotgun (WGS) entry which is preliminary data.</text>
</comment>
<sequence>MLPSPLKRSGAPLTENEKLMIVNIYNYFSGANSIENDHQTLTLRKTFTLFLPIEGIWTVVKGEVACSGPYTNLLSIRNTLLNAFKNKINSQVIVGFWRKPIEGIWTVVKGEVACSGPYTNLLSIRNTLLNAFKNKINSQVIVGFWRKSCSLQIIVIVDKNSDPNFNPFLGFYQYRSKQNDFKFSFRKEANILCKSLKAILNNSSNSKIIESTKSLEESFEVCENSYGFGSIRRFSESKTHTTMANSLYAVYLMILRACCGLQKIVWETSISSKNSNNYSGLLVCSLPYDLNHQNKFRKVDKFWNDIENGYLHEEIIREEKGLHLDKLKMACVVTQGTSKAIATVMENVDISLSDISKHTDKIEDETAKKIKTIQDSSFNLEERDEEQNDKIVRKLKGKLNSGISSIYKDEGEENSLDNSSEKDTAELADVSFNSFVGLKIDNKNYNWKLKNNESEVIEEAKKTEKVKLKLMNVIRLGLSSIIDLSLEFKRGMHSWFGDNWISLKKEILSKINLKVERFIGEVSELITKIEDLCGSYDYLETRKILLKKVME</sequence>
<name>A0A397J5X8_9GLOM</name>
<reference evidence="1 2" key="1">
    <citation type="submission" date="2018-08" db="EMBL/GenBank/DDBJ databases">
        <title>Genome and evolution of the arbuscular mycorrhizal fungus Diversispora epigaea (formerly Glomus versiforme) and its bacterial endosymbionts.</title>
        <authorList>
            <person name="Sun X."/>
            <person name="Fei Z."/>
            <person name="Harrison M."/>
        </authorList>
    </citation>
    <scope>NUCLEOTIDE SEQUENCE [LARGE SCALE GENOMIC DNA]</scope>
    <source>
        <strain evidence="1 2">IT104</strain>
    </source>
</reference>
<gene>
    <name evidence="1" type="ORF">Glove_88g18</name>
</gene>
<dbReference type="AlphaFoldDB" id="A0A397J5X8"/>
<accession>A0A397J5X8</accession>
<proteinExistence type="predicted"/>
<evidence type="ECO:0000313" key="2">
    <source>
        <dbReference type="Proteomes" id="UP000266861"/>
    </source>
</evidence>